<protein>
    <submittedName>
        <fullName evidence="1">Uncharacterized protein</fullName>
    </submittedName>
</protein>
<dbReference type="EMBL" id="LAZR01060886">
    <property type="protein sequence ID" value="KKK64743.1"/>
    <property type="molecule type" value="Genomic_DNA"/>
</dbReference>
<proteinExistence type="predicted"/>
<sequence>MFEDAPGDMVKNGDVILMTISLDGWERMKAERDRLQSALEGAYGAELFAAGHAYGAPTFKEDKEGRERILHLTPCN</sequence>
<accession>A0A0F8X7F0</accession>
<dbReference type="AlphaFoldDB" id="A0A0F8X7F0"/>
<comment type="caution">
    <text evidence="1">The sequence shown here is derived from an EMBL/GenBank/DDBJ whole genome shotgun (WGS) entry which is preliminary data.</text>
</comment>
<evidence type="ECO:0000313" key="1">
    <source>
        <dbReference type="EMBL" id="KKK64743.1"/>
    </source>
</evidence>
<name>A0A0F8X7F0_9ZZZZ</name>
<gene>
    <name evidence="1" type="ORF">LCGC14_2981130</name>
</gene>
<organism evidence="1">
    <name type="scientific">marine sediment metagenome</name>
    <dbReference type="NCBI Taxonomy" id="412755"/>
    <lineage>
        <taxon>unclassified sequences</taxon>
        <taxon>metagenomes</taxon>
        <taxon>ecological metagenomes</taxon>
    </lineage>
</organism>
<reference evidence="1" key="1">
    <citation type="journal article" date="2015" name="Nature">
        <title>Complex archaea that bridge the gap between prokaryotes and eukaryotes.</title>
        <authorList>
            <person name="Spang A."/>
            <person name="Saw J.H."/>
            <person name="Jorgensen S.L."/>
            <person name="Zaremba-Niedzwiedzka K."/>
            <person name="Martijn J."/>
            <person name="Lind A.E."/>
            <person name="van Eijk R."/>
            <person name="Schleper C."/>
            <person name="Guy L."/>
            <person name="Ettema T.J."/>
        </authorList>
    </citation>
    <scope>NUCLEOTIDE SEQUENCE</scope>
</reference>